<dbReference type="PROSITE" id="PS51257">
    <property type="entry name" value="PROKAR_LIPOPROTEIN"/>
    <property type="match status" value="1"/>
</dbReference>
<reference evidence="1" key="1">
    <citation type="journal article" date="2015" name="Nature">
        <title>Complex archaea that bridge the gap between prokaryotes and eukaryotes.</title>
        <authorList>
            <person name="Spang A."/>
            <person name="Saw J.H."/>
            <person name="Jorgensen S.L."/>
            <person name="Zaremba-Niedzwiedzka K."/>
            <person name="Martijn J."/>
            <person name="Lind A.E."/>
            <person name="van Eijk R."/>
            <person name="Schleper C."/>
            <person name="Guy L."/>
            <person name="Ettema T.J."/>
        </authorList>
    </citation>
    <scope>NUCLEOTIDE SEQUENCE</scope>
</reference>
<accession>A0A0F9LEW9</accession>
<evidence type="ECO:0000313" key="1">
    <source>
        <dbReference type="EMBL" id="KKM93484.1"/>
    </source>
</evidence>
<comment type="caution">
    <text evidence="1">The sequence shown here is derived from an EMBL/GenBank/DDBJ whole genome shotgun (WGS) entry which is preliminary data.</text>
</comment>
<proteinExistence type="predicted"/>
<sequence length="72" mass="8098">MEDRICGECNLSKRFDERRCSCHLQVPYGAGGSCEPPLFPLVAVDDFCPAFKAKRQRTSLTDAMVKKMEADQ</sequence>
<organism evidence="1">
    <name type="scientific">marine sediment metagenome</name>
    <dbReference type="NCBI Taxonomy" id="412755"/>
    <lineage>
        <taxon>unclassified sequences</taxon>
        <taxon>metagenomes</taxon>
        <taxon>ecological metagenomes</taxon>
    </lineage>
</organism>
<gene>
    <name evidence="1" type="ORF">LCGC14_1207830</name>
</gene>
<protein>
    <submittedName>
        <fullName evidence="1">Uncharacterized protein</fullName>
    </submittedName>
</protein>
<dbReference type="EMBL" id="LAZR01006259">
    <property type="protein sequence ID" value="KKM93484.1"/>
    <property type="molecule type" value="Genomic_DNA"/>
</dbReference>
<name>A0A0F9LEW9_9ZZZZ</name>
<dbReference type="AlphaFoldDB" id="A0A0F9LEW9"/>